<dbReference type="InterPro" id="IPR000700">
    <property type="entry name" value="PAS-assoc_C"/>
</dbReference>
<evidence type="ECO:0000259" key="14">
    <source>
        <dbReference type="PROSITE" id="PS50112"/>
    </source>
</evidence>
<evidence type="ECO:0000256" key="8">
    <source>
        <dbReference type="ARBA" id="ARBA00022679"/>
    </source>
</evidence>
<protein>
    <recommendedName>
        <fullName evidence="2">histidine kinase</fullName>
        <ecNumber evidence="2">2.7.13.3</ecNumber>
    </recommendedName>
</protein>
<dbReference type="InterPro" id="IPR000014">
    <property type="entry name" value="PAS"/>
</dbReference>
<dbReference type="Proteomes" id="UP000605086">
    <property type="component" value="Unassembled WGS sequence"/>
</dbReference>
<evidence type="ECO:0000313" key="17">
    <source>
        <dbReference type="Proteomes" id="UP000605086"/>
    </source>
</evidence>
<keyword evidence="3" id="KW-0600">Photoreceptor protein</keyword>
<keyword evidence="11" id="KW-0067">ATP-binding</keyword>
<dbReference type="Pfam" id="PF08448">
    <property type="entry name" value="PAS_4"/>
    <property type="match status" value="1"/>
</dbReference>
<evidence type="ECO:0000256" key="13">
    <source>
        <dbReference type="ARBA" id="ARBA00023170"/>
    </source>
</evidence>
<feature type="domain" description="PAS" evidence="14">
    <location>
        <begin position="547"/>
        <end position="618"/>
    </location>
</feature>
<dbReference type="SUPFAM" id="SSF55874">
    <property type="entry name" value="ATPase domain of HSP90 chaperone/DNA topoisomerase II/histidine kinase"/>
    <property type="match status" value="1"/>
</dbReference>
<sequence>MSDLACAGGSNSGDIPSGRAEALAEENARYAAIISSSPDAIVVFAAEDGRITAWNAAATRMFGYSAQEAIGGPVTLLLPARCPEGPAGVFDRALSGEVVQVETVRRHKDGTLVDVAITANRMTAADGRVLGVAAFMRDISDRKAARAQLQASEAKFQAIVESIDQMIWSTRPDGYHDYFNHRWYEFTGVPPGATEGEAWSGMFHPDDRERAWSVWRQSLATGEPYHIEYRLRHWSGRYRWVIGRAQPVRDAAGRIVRWYGTCTDVHDLKTTQEALRASEERFRFALDAAGGIGTWNWDVRTDGVTVDATFASLFGVEPARAAEGLPITAYVSAIHPDDRAMVATKIARAVDDATDYLAEYRVTGLDGKTRWVLARGHCAHDDRGIPTSFPGVVIDITDRKATEEALRIAVERIDLALTSGAILGTWVWDIPVDRFTVDERFARTFALSPQYSQNGLSLDVLMASIHPEDWPHVRQAVASVMEAGGAYSAEYRVRQFDGTYRWVEANGHCSLDATGKPLRFPGVLIDIHKRKTVEEDLRRKEAEAIEATRILRTVIEAVPALIYVKDVDGRIRIANGPVMELIGKPWSEVEGHTDLELLDDKEQGRRIMETDRRIMDGGATEELEEIVGHDERGPRIWLSHKSAFRNEAGQVVGLVGTSIDLTSRKRAEEDRQLLVRELNHRVKNLFAVAVGMVAMTARTSAGVRDMADALTGRLLALARAHDLIRPAVTGETATTDGTTLLELMQAVIAPHLAEGAKSLHLDGPQVHAGPAAATSLALTLHELATNAAKYGALSSAQGTLTVSWQTEGGALIVLWQESGGPAVQGPPLRRGFGSQLMHMSIASQLGGRISHEWCSAGLRVALLIPIERLSH</sequence>
<evidence type="ECO:0000256" key="12">
    <source>
        <dbReference type="ARBA" id="ARBA00022991"/>
    </source>
</evidence>
<evidence type="ECO:0000256" key="9">
    <source>
        <dbReference type="ARBA" id="ARBA00022741"/>
    </source>
</evidence>
<keyword evidence="6" id="KW-0285">Flavoprotein</keyword>
<keyword evidence="5" id="KW-0716">Sensory transduction</keyword>
<dbReference type="Pfam" id="PF00989">
    <property type="entry name" value="PAS"/>
    <property type="match status" value="1"/>
</dbReference>
<dbReference type="SMART" id="SM00091">
    <property type="entry name" value="PAS"/>
    <property type="match status" value="5"/>
</dbReference>
<evidence type="ECO:0000256" key="7">
    <source>
        <dbReference type="ARBA" id="ARBA00022643"/>
    </source>
</evidence>
<comment type="caution">
    <text evidence="16">The sequence shown here is derived from an EMBL/GenBank/DDBJ whole genome shotgun (WGS) entry which is preliminary data.</text>
</comment>
<evidence type="ECO:0000256" key="3">
    <source>
        <dbReference type="ARBA" id="ARBA00022543"/>
    </source>
</evidence>
<accession>A0ABX2KFQ1</accession>
<comment type="catalytic activity">
    <reaction evidence="1">
        <text>ATP + protein L-histidine = ADP + protein N-phospho-L-histidine.</text>
        <dbReference type="EC" id="2.7.13.3"/>
    </reaction>
</comment>
<dbReference type="Gene3D" id="3.30.450.20">
    <property type="entry name" value="PAS domain"/>
    <property type="match status" value="5"/>
</dbReference>
<feature type="domain" description="PAC" evidence="15">
    <location>
        <begin position="97"/>
        <end position="151"/>
    </location>
</feature>
<reference evidence="16 17" key="1">
    <citation type="submission" date="2019-10" db="EMBL/GenBank/DDBJ databases">
        <title>Genome sequence of Azospirillum melinis.</title>
        <authorList>
            <person name="Ambrosini A."/>
            <person name="Sant'Anna F.H."/>
            <person name="Cassan F.D."/>
            <person name="Souza E.M."/>
            <person name="Passaglia L.M.P."/>
        </authorList>
    </citation>
    <scope>NUCLEOTIDE SEQUENCE [LARGE SCALE GENOMIC DNA]</scope>
    <source>
        <strain evidence="16 17">TMCY0552</strain>
    </source>
</reference>
<keyword evidence="4" id="KW-0597">Phosphoprotein</keyword>
<proteinExistence type="predicted"/>
<feature type="domain" description="PAC" evidence="15">
    <location>
        <begin position="487"/>
        <end position="539"/>
    </location>
</feature>
<dbReference type="RefSeq" id="WP_174471473.1">
    <property type="nucleotide sequence ID" value="NZ_JAGINN010000005.1"/>
</dbReference>
<evidence type="ECO:0000256" key="2">
    <source>
        <dbReference type="ARBA" id="ARBA00012438"/>
    </source>
</evidence>
<keyword evidence="17" id="KW-1185">Reference proteome</keyword>
<evidence type="ECO:0000256" key="1">
    <source>
        <dbReference type="ARBA" id="ARBA00000085"/>
    </source>
</evidence>
<dbReference type="InterPro" id="IPR013656">
    <property type="entry name" value="PAS_4"/>
</dbReference>
<keyword evidence="12" id="KW-0157">Chromophore</keyword>
<evidence type="ECO:0000256" key="5">
    <source>
        <dbReference type="ARBA" id="ARBA00022606"/>
    </source>
</evidence>
<evidence type="ECO:0000256" key="4">
    <source>
        <dbReference type="ARBA" id="ARBA00022553"/>
    </source>
</evidence>
<dbReference type="NCBIfam" id="TIGR00229">
    <property type="entry name" value="sensory_box"/>
    <property type="match status" value="5"/>
</dbReference>
<evidence type="ECO:0000256" key="10">
    <source>
        <dbReference type="ARBA" id="ARBA00022777"/>
    </source>
</evidence>
<dbReference type="InterPro" id="IPR011102">
    <property type="entry name" value="Sig_transdc_His_kinase_HWE"/>
</dbReference>
<evidence type="ECO:0000256" key="11">
    <source>
        <dbReference type="ARBA" id="ARBA00022840"/>
    </source>
</evidence>
<dbReference type="Pfam" id="PF07536">
    <property type="entry name" value="HWE_HK"/>
    <property type="match status" value="1"/>
</dbReference>
<dbReference type="Gene3D" id="2.10.70.100">
    <property type="match status" value="1"/>
</dbReference>
<dbReference type="EC" id="2.7.13.3" evidence="2"/>
<dbReference type="InterPro" id="IPR036890">
    <property type="entry name" value="HATPase_C_sf"/>
</dbReference>
<feature type="domain" description="PAC" evidence="15">
    <location>
        <begin position="225"/>
        <end position="277"/>
    </location>
</feature>
<feature type="domain" description="PAS" evidence="14">
    <location>
        <begin position="152"/>
        <end position="222"/>
    </location>
</feature>
<dbReference type="SUPFAM" id="SSF55785">
    <property type="entry name" value="PYP-like sensor domain (PAS domain)"/>
    <property type="match status" value="5"/>
</dbReference>
<dbReference type="PANTHER" id="PTHR43304">
    <property type="entry name" value="PHYTOCHROME-LIKE PROTEIN CPH1"/>
    <property type="match status" value="1"/>
</dbReference>
<dbReference type="Gene3D" id="3.30.565.10">
    <property type="entry name" value="Histidine kinase-like ATPase, C-terminal domain"/>
    <property type="match status" value="1"/>
</dbReference>
<dbReference type="InterPro" id="IPR052162">
    <property type="entry name" value="Sensor_kinase/Photoreceptor"/>
</dbReference>
<dbReference type="CDD" id="cd00130">
    <property type="entry name" value="PAS"/>
    <property type="match status" value="5"/>
</dbReference>
<keyword evidence="9" id="KW-0547">Nucleotide-binding</keyword>
<dbReference type="Pfam" id="PF08447">
    <property type="entry name" value="PAS_3"/>
    <property type="match status" value="3"/>
</dbReference>
<keyword evidence="10" id="KW-0418">Kinase</keyword>
<dbReference type="PROSITE" id="PS50113">
    <property type="entry name" value="PAC"/>
    <property type="match status" value="5"/>
</dbReference>
<dbReference type="PROSITE" id="PS50112">
    <property type="entry name" value="PAS"/>
    <property type="match status" value="3"/>
</dbReference>
<dbReference type="InterPro" id="IPR001610">
    <property type="entry name" value="PAC"/>
</dbReference>
<dbReference type="InterPro" id="IPR013767">
    <property type="entry name" value="PAS_fold"/>
</dbReference>
<keyword evidence="13" id="KW-0675">Receptor</keyword>
<dbReference type="SMART" id="SM00911">
    <property type="entry name" value="HWE_HK"/>
    <property type="match status" value="1"/>
</dbReference>
<evidence type="ECO:0000259" key="15">
    <source>
        <dbReference type="PROSITE" id="PS50113"/>
    </source>
</evidence>
<keyword evidence="8" id="KW-0808">Transferase</keyword>
<feature type="domain" description="PAS" evidence="14">
    <location>
        <begin position="26"/>
        <end position="71"/>
    </location>
</feature>
<dbReference type="InterPro" id="IPR013655">
    <property type="entry name" value="PAS_fold_3"/>
</dbReference>
<evidence type="ECO:0000313" key="16">
    <source>
        <dbReference type="EMBL" id="NUB00236.1"/>
    </source>
</evidence>
<dbReference type="EMBL" id="WHOS01000014">
    <property type="protein sequence ID" value="NUB00236.1"/>
    <property type="molecule type" value="Genomic_DNA"/>
</dbReference>
<evidence type="ECO:0000256" key="6">
    <source>
        <dbReference type="ARBA" id="ARBA00022630"/>
    </source>
</evidence>
<feature type="domain" description="PAC" evidence="15">
    <location>
        <begin position="356"/>
        <end position="408"/>
    </location>
</feature>
<keyword evidence="7" id="KW-0288">FMN</keyword>
<gene>
    <name evidence="16" type="ORF">GBZ48_13155</name>
</gene>
<dbReference type="InterPro" id="IPR035965">
    <property type="entry name" value="PAS-like_dom_sf"/>
</dbReference>
<dbReference type="PANTHER" id="PTHR43304:SF1">
    <property type="entry name" value="PAC DOMAIN-CONTAINING PROTEIN"/>
    <property type="match status" value="1"/>
</dbReference>
<organism evidence="16 17">
    <name type="scientific">Azospirillum melinis</name>
    <dbReference type="NCBI Taxonomy" id="328839"/>
    <lineage>
        <taxon>Bacteria</taxon>
        <taxon>Pseudomonadati</taxon>
        <taxon>Pseudomonadota</taxon>
        <taxon>Alphaproteobacteria</taxon>
        <taxon>Rhodospirillales</taxon>
        <taxon>Azospirillaceae</taxon>
        <taxon>Azospirillum</taxon>
    </lineage>
</organism>
<dbReference type="SMART" id="SM00086">
    <property type="entry name" value="PAC"/>
    <property type="match status" value="5"/>
</dbReference>
<feature type="domain" description="PAC" evidence="15">
    <location>
        <begin position="621"/>
        <end position="673"/>
    </location>
</feature>
<name>A0ABX2KFQ1_9PROT</name>